<accession>A0A368S1M6</accession>
<dbReference type="EMBL" id="CM003534">
    <property type="protein sequence ID" value="RCV36325.1"/>
    <property type="molecule type" value="Genomic_DNA"/>
</dbReference>
<dbReference type="OrthoDB" id="4062651at2759"/>
<dbReference type="SUPFAM" id="SSF56112">
    <property type="entry name" value="Protein kinase-like (PK-like)"/>
    <property type="match status" value="1"/>
</dbReference>
<dbReference type="STRING" id="4555.A0A368S1M6"/>
<dbReference type="GO" id="GO:0005524">
    <property type="term" value="F:ATP binding"/>
    <property type="evidence" value="ECO:0007669"/>
    <property type="project" value="UniProtKB-KW"/>
</dbReference>
<evidence type="ECO:0000256" key="3">
    <source>
        <dbReference type="ARBA" id="ARBA00022679"/>
    </source>
</evidence>
<dbReference type="InterPro" id="IPR011009">
    <property type="entry name" value="Kinase-like_dom_sf"/>
</dbReference>
<dbReference type="Gene3D" id="2.10.25.10">
    <property type="entry name" value="Laminin"/>
    <property type="match status" value="2"/>
</dbReference>
<keyword evidence="1" id="KW-0418">Kinase</keyword>
<dbReference type="SMART" id="SM00179">
    <property type="entry name" value="EGF_CA"/>
    <property type="match status" value="1"/>
</dbReference>
<dbReference type="InterPro" id="IPR001245">
    <property type="entry name" value="Ser-Thr/Tyr_kinase_cat_dom"/>
</dbReference>
<sequence length="664" mass="73101">MLELHKHCRWGTMHLDVAAMDCRWYQHQRRFKLKACCSSSGIVRRHCYLLLLLLLVAVADAAGGGGGQGHMIGLPNCTTVCGGVSVPYPFGMEPGCYLDGFRVACVATGLTPWLLPWFGNDTSDAITRISLNPPTVYLSSGSWPSQTIPEPSTGPGPGCHLFYKRQDWEVGSSALQGRRRHPGSKTCPRDLGSRACHSSHSTCRATAVPRYNHTTGYVCNCHRGYQGNPYLTRGCQDINECMLPNNCFGNCTNLPGTYLCQCPKGTIGNPYTQNGCVELHQNTELIVGLGVGSGAMLPFLIIGTTFIIRKIKTRRKKKMRQRFFKQNRGQLLQQLVCQSGNIAERMIVERMGTVYKGILSSLHVVAIKKSKIVVQREIDEFINEVAILSQINHRNIVKLHGCCLETEVPLLVYEFVSNGTLYDHLHVDGPISLPWKDRLRIAVEAARALAYLHSLVSMPIIHRDVKSPNILLDSNLTVKLSDFGASRYIPIDQTGVDTTVQGTFGYLDPMYYSTGHLTDRSDVYSFGVILIELLTRKKPVSYRSPEGDGLVNHFSNSVPEGKLVRILDPQVLKEGGGEVVDISLLAAMCVKFVSKDRPTMRQVELTLESIHAAKENASSDDLTDESEESYVGANGLSVGGESGVDAARSHDCLYGPVWRLAPGC</sequence>
<feature type="region of interest" description="Disordered" evidence="8">
    <location>
        <begin position="616"/>
        <end position="635"/>
    </location>
</feature>
<evidence type="ECO:0000256" key="8">
    <source>
        <dbReference type="SAM" id="MobiDB-lite"/>
    </source>
</evidence>
<dbReference type="FunFam" id="3.30.200.20:FF:001332">
    <property type="entry name" value="Wall-associated receptor kinase-like 10"/>
    <property type="match status" value="1"/>
</dbReference>
<dbReference type="PANTHER" id="PTHR27005:SF283">
    <property type="entry name" value="OS02G0633066 PROTEIN"/>
    <property type="match status" value="1"/>
</dbReference>
<evidence type="ECO:0000256" key="1">
    <source>
        <dbReference type="ARBA" id="ARBA00022527"/>
    </source>
</evidence>
<organism evidence="11">
    <name type="scientific">Setaria italica</name>
    <name type="common">Foxtail millet</name>
    <name type="synonym">Panicum italicum</name>
    <dbReference type="NCBI Taxonomy" id="4555"/>
    <lineage>
        <taxon>Eukaryota</taxon>
        <taxon>Viridiplantae</taxon>
        <taxon>Streptophyta</taxon>
        <taxon>Embryophyta</taxon>
        <taxon>Tracheophyta</taxon>
        <taxon>Spermatophyta</taxon>
        <taxon>Magnoliopsida</taxon>
        <taxon>Liliopsida</taxon>
        <taxon>Poales</taxon>
        <taxon>Poaceae</taxon>
        <taxon>PACMAD clade</taxon>
        <taxon>Panicoideae</taxon>
        <taxon>Panicodae</taxon>
        <taxon>Paniceae</taxon>
        <taxon>Cenchrinae</taxon>
        <taxon>Setaria</taxon>
    </lineage>
</organism>
<gene>
    <name evidence="11" type="ORF">SETIT_7G309500v2</name>
</gene>
<dbReference type="Gene3D" id="3.30.200.20">
    <property type="entry name" value="Phosphorylase Kinase, domain 1"/>
    <property type="match status" value="1"/>
</dbReference>
<evidence type="ECO:0000313" key="11">
    <source>
        <dbReference type="EMBL" id="RCV36325.1"/>
    </source>
</evidence>
<feature type="domain" description="Protein kinase" evidence="10">
    <location>
        <begin position="340"/>
        <end position="614"/>
    </location>
</feature>
<dbReference type="InterPro" id="IPR009030">
    <property type="entry name" value="Growth_fac_rcpt_cys_sf"/>
</dbReference>
<dbReference type="InterPro" id="IPR008271">
    <property type="entry name" value="Ser/Thr_kinase_AS"/>
</dbReference>
<feature type="transmembrane region" description="Helical" evidence="9">
    <location>
        <begin position="285"/>
        <end position="308"/>
    </location>
</feature>
<dbReference type="InterPro" id="IPR000152">
    <property type="entry name" value="EGF-type_Asp/Asn_hydroxyl_site"/>
</dbReference>
<dbReference type="AlphaFoldDB" id="A0A368S1M6"/>
<dbReference type="SMART" id="SM00181">
    <property type="entry name" value="EGF"/>
    <property type="match status" value="2"/>
</dbReference>
<dbReference type="PANTHER" id="PTHR27005">
    <property type="entry name" value="WALL-ASSOCIATED RECEPTOR KINASE-LIKE 21"/>
    <property type="match status" value="1"/>
</dbReference>
<evidence type="ECO:0000256" key="2">
    <source>
        <dbReference type="ARBA" id="ARBA00022536"/>
    </source>
</evidence>
<dbReference type="InterPro" id="IPR000742">
    <property type="entry name" value="EGF"/>
</dbReference>
<evidence type="ECO:0000259" key="10">
    <source>
        <dbReference type="PROSITE" id="PS50011"/>
    </source>
</evidence>
<reference evidence="11" key="2">
    <citation type="submission" date="2015-07" db="EMBL/GenBank/DDBJ databases">
        <authorList>
            <person name="Noorani M."/>
        </authorList>
    </citation>
    <scope>NUCLEOTIDE SEQUENCE</scope>
    <source>
        <strain evidence="11">Yugu1</strain>
    </source>
</reference>
<keyword evidence="9" id="KW-1133">Transmembrane helix</keyword>
<dbReference type="CDD" id="cd00054">
    <property type="entry name" value="EGF_CA"/>
    <property type="match status" value="1"/>
</dbReference>
<dbReference type="FunFam" id="1.10.510.10:FF:000084">
    <property type="entry name" value="Wall-associated receptor kinase 2"/>
    <property type="match status" value="1"/>
</dbReference>
<dbReference type="PROSITE" id="PS01187">
    <property type="entry name" value="EGF_CA"/>
    <property type="match status" value="1"/>
</dbReference>
<reference evidence="11" key="1">
    <citation type="journal article" date="2012" name="Nat. Biotechnol.">
        <title>Reference genome sequence of the model plant Setaria.</title>
        <authorList>
            <person name="Bennetzen J.L."/>
            <person name="Schmutz J."/>
            <person name="Wang H."/>
            <person name="Percifield R."/>
            <person name="Hawkins J."/>
            <person name="Pontaroli A.C."/>
            <person name="Estep M."/>
            <person name="Feng L."/>
            <person name="Vaughn J.N."/>
            <person name="Grimwood J."/>
            <person name="Jenkins J."/>
            <person name="Barry K."/>
            <person name="Lindquist E."/>
            <person name="Hellsten U."/>
            <person name="Deshpande S."/>
            <person name="Wang X."/>
            <person name="Wu X."/>
            <person name="Mitros T."/>
            <person name="Triplett J."/>
            <person name="Yang X."/>
            <person name="Ye C.Y."/>
            <person name="Mauro-Herrera M."/>
            <person name="Wang L."/>
            <person name="Li P."/>
            <person name="Sharma M."/>
            <person name="Sharma R."/>
            <person name="Ronald P.C."/>
            <person name="Panaud O."/>
            <person name="Kellogg E.A."/>
            <person name="Brutnell T.P."/>
            <person name="Doust A.N."/>
            <person name="Tuskan G.A."/>
            <person name="Rokhsar D."/>
            <person name="Devos K.M."/>
        </authorList>
    </citation>
    <scope>NUCLEOTIDE SEQUENCE [LARGE SCALE GENOMIC DNA]</scope>
    <source>
        <strain evidence="11">Yugu1</strain>
    </source>
</reference>
<keyword evidence="9" id="KW-0472">Membrane</keyword>
<dbReference type="Gene3D" id="1.10.510.10">
    <property type="entry name" value="Transferase(Phosphotransferase) domain 1"/>
    <property type="match status" value="1"/>
</dbReference>
<protein>
    <recommendedName>
        <fullName evidence="10">Protein kinase domain-containing protein</fullName>
    </recommendedName>
</protein>
<name>A0A368S1M6_SETIT</name>
<dbReference type="PROSITE" id="PS00010">
    <property type="entry name" value="ASX_HYDROXYL"/>
    <property type="match status" value="1"/>
</dbReference>
<keyword evidence="4" id="KW-0677">Repeat</keyword>
<dbReference type="InterPro" id="IPR001881">
    <property type="entry name" value="EGF-like_Ca-bd_dom"/>
</dbReference>
<dbReference type="GO" id="GO:0007166">
    <property type="term" value="P:cell surface receptor signaling pathway"/>
    <property type="evidence" value="ECO:0007669"/>
    <property type="project" value="InterPro"/>
</dbReference>
<dbReference type="PROSITE" id="PS50011">
    <property type="entry name" value="PROTEIN_KINASE_DOM"/>
    <property type="match status" value="1"/>
</dbReference>
<evidence type="ECO:0000256" key="9">
    <source>
        <dbReference type="SAM" id="Phobius"/>
    </source>
</evidence>
<dbReference type="PROSITE" id="PS00108">
    <property type="entry name" value="PROTEIN_KINASE_ST"/>
    <property type="match status" value="1"/>
</dbReference>
<keyword evidence="9" id="KW-0812">Transmembrane</keyword>
<dbReference type="SMART" id="SM00220">
    <property type="entry name" value="S_TKc"/>
    <property type="match status" value="1"/>
</dbReference>
<dbReference type="SUPFAM" id="SSF57184">
    <property type="entry name" value="Growth factor receptor domain"/>
    <property type="match status" value="1"/>
</dbReference>
<evidence type="ECO:0000256" key="5">
    <source>
        <dbReference type="ARBA" id="ARBA00022741"/>
    </source>
</evidence>
<proteinExistence type="predicted"/>
<dbReference type="InterPro" id="IPR000719">
    <property type="entry name" value="Prot_kinase_dom"/>
</dbReference>
<evidence type="ECO:0000256" key="7">
    <source>
        <dbReference type="ARBA" id="ARBA00023157"/>
    </source>
</evidence>
<keyword evidence="7" id="KW-1015">Disulfide bond</keyword>
<dbReference type="Pfam" id="PF07714">
    <property type="entry name" value="PK_Tyr_Ser-Thr"/>
    <property type="match status" value="1"/>
</dbReference>
<keyword evidence="6" id="KW-0067">ATP-binding</keyword>
<dbReference type="InterPro" id="IPR018097">
    <property type="entry name" value="EGF_Ca-bd_CS"/>
</dbReference>
<keyword evidence="3" id="KW-0808">Transferase</keyword>
<dbReference type="InterPro" id="IPR045274">
    <property type="entry name" value="WAK-like"/>
</dbReference>
<dbReference type="GO" id="GO:0005509">
    <property type="term" value="F:calcium ion binding"/>
    <property type="evidence" value="ECO:0007669"/>
    <property type="project" value="InterPro"/>
</dbReference>
<dbReference type="GO" id="GO:0004674">
    <property type="term" value="F:protein serine/threonine kinase activity"/>
    <property type="evidence" value="ECO:0007669"/>
    <property type="project" value="UniProtKB-KW"/>
</dbReference>
<keyword evidence="1" id="KW-0723">Serine/threonine-protein kinase</keyword>
<evidence type="ECO:0000256" key="4">
    <source>
        <dbReference type="ARBA" id="ARBA00022737"/>
    </source>
</evidence>
<evidence type="ECO:0000256" key="6">
    <source>
        <dbReference type="ARBA" id="ARBA00022840"/>
    </source>
</evidence>
<keyword evidence="5" id="KW-0547">Nucleotide-binding</keyword>
<keyword evidence="2" id="KW-0245">EGF-like domain</keyword>